<dbReference type="EC" id="5.1.3.14" evidence="3"/>
<comment type="similarity">
    <text evidence="2 5">Belongs to the UDP-N-acetylglucosamine 2-epimerase family.</text>
</comment>
<dbReference type="GO" id="GO:0008761">
    <property type="term" value="F:UDP-N-acetylglucosamine 2-epimerase activity"/>
    <property type="evidence" value="ECO:0007669"/>
    <property type="project" value="UniProtKB-EC"/>
</dbReference>
<dbReference type="PANTHER" id="PTHR43174">
    <property type="entry name" value="UDP-N-ACETYLGLUCOSAMINE 2-EPIMERASE"/>
    <property type="match status" value="1"/>
</dbReference>
<dbReference type="InterPro" id="IPR003331">
    <property type="entry name" value="UDP_GlcNAc_Epimerase_2_dom"/>
</dbReference>
<dbReference type="PANTHER" id="PTHR43174:SF2">
    <property type="entry name" value="UDP-N-ACETYLGLUCOSAMINE 2-EPIMERASE"/>
    <property type="match status" value="1"/>
</dbReference>
<name>A0A6L9ENY4_CLOBU</name>
<dbReference type="CDD" id="cd03786">
    <property type="entry name" value="GTB_UDP-GlcNAc_2-Epimerase"/>
    <property type="match status" value="1"/>
</dbReference>
<dbReference type="AlphaFoldDB" id="A0A6L9ENY4"/>
<dbReference type="InterPro" id="IPR029767">
    <property type="entry name" value="WecB-like"/>
</dbReference>
<dbReference type="Gene3D" id="3.40.50.2000">
    <property type="entry name" value="Glycogen Phosphorylase B"/>
    <property type="match status" value="2"/>
</dbReference>
<organism evidence="7 8">
    <name type="scientific">Clostridium butyricum</name>
    <dbReference type="NCBI Taxonomy" id="1492"/>
    <lineage>
        <taxon>Bacteria</taxon>
        <taxon>Bacillati</taxon>
        <taxon>Bacillota</taxon>
        <taxon>Clostridia</taxon>
        <taxon>Eubacteriales</taxon>
        <taxon>Clostridiaceae</taxon>
        <taxon>Clostridium</taxon>
    </lineage>
</organism>
<evidence type="ECO:0000256" key="1">
    <source>
        <dbReference type="ARBA" id="ARBA00023235"/>
    </source>
</evidence>
<dbReference type="Proteomes" id="UP000474042">
    <property type="component" value="Unassembled WGS sequence"/>
</dbReference>
<dbReference type="EMBL" id="WOFV02000027">
    <property type="protein sequence ID" value="NAS18206.1"/>
    <property type="molecule type" value="Genomic_DNA"/>
</dbReference>
<comment type="caution">
    <text evidence="7">The sequence shown here is derived from an EMBL/GenBank/DDBJ whole genome shotgun (WGS) entry which is preliminary data.</text>
</comment>
<evidence type="ECO:0000259" key="6">
    <source>
        <dbReference type="Pfam" id="PF02350"/>
    </source>
</evidence>
<evidence type="ECO:0000256" key="2">
    <source>
        <dbReference type="ARBA" id="ARBA00038209"/>
    </source>
</evidence>
<dbReference type="FunFam" id="3.40.50.2000:FF:000043">
    <property type="entry name" value="UDP-N-acetylglucosamine 2-epimerase"/>
    <property type="match status" value="1"/>
</dbReference>
<sequence>MRTIKILSVFGTRPEGIKMCPLVKKIQSDNRFKSIVCNTAQHREMLDEVLEIFDVKAEYDLNLMQPNQTLVDISANVLKGVSHVIDDCKPDIVLVHGDTSTTFNSALAAFYKKVPVGHVEAGLRSYDIYSPFPEELNRKLTGNIATLHFAPTKANKENLIKEQVNKERIFITGNTVIDALLSVINLNIVFKQKILNHIDFDNKDIILLTTHRRENWGEPMKNIFLSIIKLLKENSKIEVIFPMHKNPMIRELAHKYFDAFNDRVHLIEPLEYVEFANLMSKVKLIMTDSGGIQEEAPTLGKPVLVLRTETERPEAVEAGTIKLVGIKTETIYKEAINLLNNSIEYNKMAKASNPYGDGNTCERILNHIYNYCCKHERT</sequence>
<dbReference type="Pfam" id="PF02350">
    <property type="entry name" value="Epimerase_2"/>
    <property type="match status" value="1"/>
</dbReference>
<evidence type="ECO:0000313" key="8">
    <source>
        <dbReference type="Proteomes" id="UP000474042"/>
    </source>
</evidence>
<reference evidence="7 8" key="1">
    <citation type="submission" date="2020-01" db="EMBL/GenBank/DDBJ databases">
        <title>Genome sequence of a 1,3-propanediol producer, Clostridium butyricum S3.</title>
        <authorList>
            <person name="Zhou J."/>
        </authorList>
    </citation>
    <scope>NUCLEOTIDE SEQUENCE [LARGE SCALE GENOMIC DNA]</scope>
    <source>
        <strain evidence="7 8">S3</strain>
    </source>
</reference>
<evidence type="ECO:0000256" key="3">
    <source>
        <dbReference type="ARBA" id="ARBA00038858"/>
    </source>
</evidence>
<evidence type="ECO:0000313" key="7">
    <source>
        <dbReference type="EMBL" id="NAS18206.1"/>
    </source>
</evidence>
<evidence type="ECO:0000256" key="5">
    <source>
        <dbReference type="RuleBase" id="RU003513"/>
    </source>
</evidence>
<accession>A0A6L9ENY4</accession>
<evidence type="ECO:0000256" key="4">
    <source>
        <dbReference type="ARBA" id="ARBA00079400"/>
    </source>
</evidence>
<dbReference type="NCBIfam" id="TIGR00236">
    <property type="entry name" value="wecB"/>
    <property type="match status" value="1"/>
</dbReference>
<dbReference type="RefSeq" id="WP_156212121.1">
    <property type="nucleotide sequence ID" value="NZ_JBAMGF010000216.1"/>
</dbReference>
<protein>
    <recommendedName>
        <fullName evidence="3">UDP-N-acetylglucosamine 2-epimerase (non-hydrolyzing)</fullName>
        <ecNumber evidence="3">5.1.3.14</ecNumber>
    </recommendedName>
    <alternativeName>
        <fullName evidence="4">UDP-GlcNAc-2-epimerase</fullName>
    </alternativeName>
</protein>
<gene>
    <name evidence="7" type="ORF">GND98_010055</name>
</gene>
<dbReference type="SUPFAM" id="SSF53756">
    <property type="entry name" value="UDP-Glycosyltransferase/glycogen phosphorylase"/>
    <property type="match status" value="1"/>
</dbReference>
<feature type="domain" description="UDP-N-acetylglucosamine 2-epimerase" evidence="6">
    <location>
        <begin position="24"/>
        <end position="368"/>
    </location>
</feature>
<proteinExistence type="inferred from homology"/>
<keyword evidence="1 5" id="KW-0413">Isomerase</keyword>